<keyword evidence="2" id="KW-0413">Isomerase</keyword>
<dbReference type="InterPro" id="IPR014718">
    <property type="entry name" value="GH-type_carb-bd"/>
</dbReference>
<reference evidence="5" key="1">
    <citation type="journal article" date="2019" name="Int. J. Syst. Evol. Microbiol.">
        <title>The Global Catalogue of Microorganisms (GCM) 10K type strain sequencing project: providing services to taxonomists for standard genome sequencing and annotation.</title>
        <authorList>
            <consortium name="The Broad Institute Genomics Platform"/>
            <consortium name="The Broad Institute Genome Sequencing Center for Infectious Disease"/>
            <person name="Wu L."/>
            <person name="Ma J."/>
        </authorList>
    </citation>
    <scope>NUCLEOTIDE SEQUENCE [LARGE SCALE GENOMIC DNA]</scope>
    <source>
        <strain evidence="5">CGMCC 1.12478</strain>
    </source>
</reference>
<evidence type="ECO:0000256" key="3">
    <source>
        <dbReference type="ARBA" id="ARBA00023277"/>
    </source>
</evidence>
<name>A0ABQ1LE47_9RHOB</name>
<dbReference type="PANTHER" id="PTHR10091:SF0">
    <property type="entry name" value="GALACTOSE MUTAROTASE"/>
    <property type="match status" value="1"/>
</dbReference>
<evidence type="ECO:0000256" key="1">
    <source>
        <dbReference type="ARBA" id="ARBA00006206"/>
    </source>
</evidence>
<gene>
    <name evidence="4" type="primary">galM</name>
    <name evidence="4" type="ORF">GCM10011363_43670</name>
</gene>
<dbReference type="PANTHER" id="PTHR10091">
    <property type="entry name" value="ALDOSE-1-EPIMERASE"/>
    <property type="match status" value="1"/>
</dbReference>
<dbReference type="InterPro" id="IPR011013">
    <property type="entry name" value="Gal_mutarotase_sf_dom"/>
</dbReference>
<organism evidence="4 5">
    <name type="scientific">Marivita lacus</name>
    <dbReference type="NCBI Taxonomy" id="1323742"/>
    <lineage>
        <taxon>Bacteria</taxon>
        <taxon>Pseudomonadati</taxon>
        <taxon>Pseudomonadota</taxon>
        <taxon>Alphaproteobacteria</taxon>
        <taxon>Rhodobacterales</taxon>
        <taxon>Roseobacteraceae</taxon>
        <taxon>Marivita</taxon>
    </lineage>
</organism>
<evidence type="ECO:0000313" key="5">
    <source>
        <dbReference type="Proteomes" id="UP000645462"/>
    </source>
</evidence>
<dbReference type="EMBL" id="BMFC01000022">
    <property type="protein sequence ID" value="GGC22368.1"/>
    <property type="molecule type" value="Genomic_DNA"/>
</dbReference>
<dbReference type="RefSeq" id="WP_188484223.1">
    <property type="nucleotide sequence ID" value="NZ_BMFC01000022.1"/>
</dbReference>
<dbReference type="Proteomes" id="UP000645462">
    <property type="component" value="Unassembled WGS sequence"/>
</dbReference>
<accession>A0ABQ1LE47</accession>
<dbReference type="CDD" id="cd09019">
    <property type="entry name" value="galactose_mutarotase_like"/>
    <property type="match status" value="1"/>
</dbReference>
<dbReference type="InterPro" id="IPR047215">
    <property type="entry name" value="Galactose_mutarotase-like"/>
</dbReference>
<dbReference type="Pfam" id="PF01263">
    <property type="entry name" value="Aldose_epim"/>
    <property type="match status" value="1"/>
</dbReference>
<keyword evidence="3" id="KW-0119">Carbohydrate metabolism</keyword>
<sequence length="326" mass="34790">MILGLAPDGTKIEGIEIANGPARAVLMTYGATLCRFHVDGIDTSLALGSPEVESYFAQMRYFGAIVGPVANRIAGGVAPLDDDVLRLAVNENGNALHGGPNGLSQQVWTIASSDAQSVTFHHVVSDGADGLPGPIDMSVTYALVSEGALEIAITAKSDRATLFNPAFHGYWSLTGSGLDGHRLTIDADHYLPVDDALIPTGDIRPVEGTPFDLRRPTSLPATTDLDTNFCLNGDGFRPVATLETDAMAMIVETDAPGLQVYDAARLNTAPAKGHHGLPYGRHAGLAMEPQYWPDAPNHDGFPSITLRPGTPFRQFSRFRFIRKDLS</sequence>
<dbReference type="InterPro" id="IPR008183">
    <property type="entry name" value="Aldose_1/G6P_1-epimerase"/>
</dbReference>
<keyword evidence="5" id="KW-1185">Reference proteome</keyword>
<evidence type="ECO:0000313" key="4">
    <source>
        <dbReference type="EMBL" id="GGC22368.1"/>
    </source>
</evidence>
<protein>
    <submittedName>
        <fullName evidence="4">Galactose mutarotase</fullName>
    </submittedName>
</protein>
<dbReference type="Gene3D" id="2.70.98.10">
    <property type="match status" value="1"/>
</dbReference>
<dbReference type="SUPFAM" id="SSF74650">
    <property type="entry name" value="Galactose mutarotase-like"/>
    <property type="match status" value="1"/>
</dbReference>
<comment type="caution">
    <text evidence="4">The sequence shown here is derived from an EMBL/GenBank/DDBJ whole genome shotgun (WGS) entry which is preliminary data.</text>
</comment>
<comment type="similarity">
    <text evidence="1">Belongs to the aldose epimerase family.</text>
</comment>
<evidence type="ECO:0000256" key="2">
    <source>
        <dbReference type="ARBA" id="ARBA00023235"/>
    </source>
</evidence>
<proteinExistence type="inferred from homology"/>